<dbReference type="PANTHER" id="PTHR43752:SF2">
    <property type="entry name" value="BNR_ASP-BOX REPEAT FAMILY PROTEIN"/>
    <property type="match status" value="1"/>
</dbReference>
<evidence type="ECO:0000313" key="4">
    <source>
        <dbReference type="Proteomes" id="UP000001739"/>
    </source>
</evidence>
<evidence type="ECO:0000313" key="3">
    <source>
        <dbReference type="EMBL" id="ACD18645.1"/>
    </source>
</evidence>
<feature type="signal peptide" evidence="1">
    <location>
        <begin position="1"/>
        <end position="26"/>
    </location>
</feature>
<protein>
    <recommendedName>
        <fullName evidence="2">Sialidase domain-containing protein</fullName>
    </recommendedName>
</protein>
<dbReference type="InterPro" id="IPR011040">
    <property type="entry name" value="Sialidase"/>
</dbReference>
<feature type="domain" description="Sialidase" evidence="2">
    <location>
        <begin position="60"/>
        <end position="333"/>
    </location>
</feature>
<evidence type="ECO:0000259" key="2">
    <source>
        <dbReference type="Pfam" id="PF13088"/>
    </source>
</evidence>
<dbReference type="OrthoDB" id="41724at2"/>
<dbReference type="STRING" id="398527.Bphyt_4268"/>
<accession>B2TEX4</accession>
<reference evidence="3 4" key="1">
    <citation type="journal article" date="2011" name="J. Bacteriol.">
        <title>Complete genome sequence of the plant growth-promoting endophyte Burkholderia phytofirmans strain PsJN.</title>
        <authorList>
            <person name="Weilharter A."/>
            <person name="Mitter B."/>
            <person name="Shin M.V."/>
            <person name="Chain P.S."/>
            <person name="Nowak J."/>
            <person name="Sessitsch A."/>
        </authorList>
    </citation>
    <scope>NUCLEOTIDE SEQUENCE [LARGE SCALE GENOMIC DNA]</scope>
    <source>
        <strain evidence="4">DSM 17436 / LMG 22146 / PsJN</strain>
    </source>
</reference>
<dbReference type="SUPFAM" id="SSF50939">
    <property type="entry name" value="Sialidases"/>
    <property type="match status" value="1"/>
</dbReference>
<proteinExistence type="predicted"/>
<dbReference type="Proteomes" id="UP000001739">
    <property type="component" value="Chromosome 2"/>
</dbReference>
<dbReference type="PANTHER" id="PTHR43752">
    <property type="entry name" value="BNR/ASP-BOX REPEAT FAMILY PROTEIN"/>
    <property type="match status" value="1"/>
</dbReference>
<sequence length="366" mass="40149" precursor="true">MTWQKMSFLRHVSFVILSFLSVQSSAKSGNNSDAIVSTEVVNPPQNIAFCHASTVAFSQGHLVAAWLAGSKEAANDVGVWVARFSGNQWSPPVRVADGRSPDGEALTVINPILFSPKRGPLMLFYRRGKLPADWHPLRMTSLDGGATWTKPVALDPGISGPAKDKPVELSNGVVIAGSSTEYDGWKIHFERSMDGGNTWHVVYPAVGLPTVQAIQPTILDHRHGQLQALVRTKSGFVFSTKSSDWGKTWSALARLDIPNSNSGLDAVTLTDGRDLIVTNPLPYVEGRWDRHKLSVLISADHQTYRDVLDLENEAGQEFSYPAVIQSPDGMVHITYTWKKIYIKHVVLDPKRIYASRSTLSAATGHQ</sequence>
<dbReference type="AlphaFoldDB" id="B2TEX4"/>
<dbReference type="CDD" id="cd15482">
    <property type="entry name" value="Sialidase_non-viral"/>
    <property type="match status" value="1"/>
</dbReference>
<name>B2TEX4_PARPJ</name>
<dbReference type="HOGENOM" id="CLU_007128_1_0_4"/>
<feature type="chain" id="PRO_5002782766" description="Sialidase domain-containing protein" evidence="1">
    <location>
        <begin position="27"/>
        <end position="366"/>
    </location>
</feature>
<dbReference type="eggNOG" id="COG4692">
    <property type="taxonomic scope" value="Bacteria"/>
</dbReference>
<dbReference type="RefSeq" id="WP_012426161.1">
    <property type="nucleotide sequence ID" value="NC_010676.1"/>
</dbReference>
<dbReference type="InterPro" id="IPR036278">
    <property type="entry name" value="Sialidase_sf"/>
</dbReference>
<gene>
    <name evidence="3" type="ordered locus">Bphyt_4268</name>
</gene>
<dbReference type="Gene3D" id="2.120.10.10">
    <property type="match status" value="1"/>
</dbReference>
<organism evidence="3 4">
    <name type="scientific">Paraburkholderia phytofirmans (strain DSM 17436 / LMG 22146 / PsJN)</name>
    <name type="common">Burkholderia phytofirmans</name>
    <dbReference type="NCBI Taxonomy" id="398527"/>
    <lineage>
        <taxon>Bacteria</taxon>
        <taxon>Pseudomonadati</taxon>
        <taxon>Pseudomonadota</taxon>
        <taxon>Betaproteobacteria</taxon>
        <taxon>Burkholderiales</taxon>
        <taxon>Burkholderiaceae</taxon>
        <taxon>Paraburkholderia</taxon>
    </lineage>
</organism>
<evidence type="ECO:0000256" key="1">
    <source>
        <dbReference type="SAM" id="SignalP"/>
    </source>
</evidence>
<keyword evidence="1" id="KW-0732">Signal</keyword>
<dbReference type="Pfam" id="PF13088">
    <property type="entry name" value="BNR_2"/>
    <property type="match status" value="1"/>
</dbReference>
<dbReference type="KEGG" id="bpy:Bphyt_4268"/>
<dbReference type="EMBL" id="CP001053">
    <property type="protein sequence ID" value="ACD18645.1"/>
    <property type="molecule type" value="Genomic_DNA"/>
</dbReference>